<gene>
    <name evidence="4" type="ORF">J0911_11660</name>
</gene>
<evidence type="ECO:0000313" key="4">
    <source>
        <dbReference type="EMBL" id="MBO0609678.1"/>
    </source>
</evidence>
<sequence>MAGAGAPPSYAVTELAELPALGGLYARGAVGSVAKRPRADVALPPAAYRVTDVDTTGTGPRLAAYQRVVGEPASDVLSAGFLHVLAFPLATAVMVRPDFPLGLLGMVHLRNAVRVLRPVRLGDDGVEVTAWAENARAHRRGVQVDLVAEILAAGELAYRGVSTYLAKGFTLPGVGAAEPGRPGGSADDGARPRTSGAGRDSWVPPLPTARWRLGKDIGPAYGAVSGDRNPIHLSSLGAKAFGFPRAIAHGMYTAARALAEVGPARRGDAYEWTAEFFKPVLLPGSVDLAIRYASDAGADVLPGSAGGFVYDGWRTGRAVRHLAGAVAPL</sequence>
<dbReference type="EMBL" id="JAFMPK010000044">
    <property type="protein sequence ID" value="MBO0609678.1"/>
    <property type="molecule type" value="Genomic_DNA"/>
</dbReference>
<reference evidence="5" key="1">
    <citation type="submission" date="2023-07" db="EMBL/GenBank/DDBJ databases">
        <title>Myceligenerans salitolerans sp. nov., a halotolerant actinomycete isolated from a salt lake in Xinjiang, China.</title>
        <authorList>
            <person name="Guan T."/>
        </authorList>
    </citation>
    <scope>NUCLEOTIDE SEQUENCE [LARGE SCALE GENOMIC DNA]</scope>
    <source>
        <strain evidence="5">XHU 5031</strain>
    </source>
</reference>
<protein>
    <recommendedName>
        <fullName evidence="3">MaoC-like domain-containing protein</fullName>
    </recommendedName>
</protein>
<name>A0ABS3I9J8_9MICO</name>
<feature type="region of interest" description="Disordered" evidence="2">
    <location>
        <begin position="176"/>
        <end position="201"/>
    </location>
</feature>
<dbReference type="Proteomes" id="UP000664617">
    <property type="component" value="Unassembled WGS sequence"/>
</dbReference>
<comment type="caution">
    <text evidence="4">The sequence shown here is derived from an EMBL/GenBank/DDBJ whole genome shotgun (WGS) entry which is preliminary data.</text>
</comment>
<evidence type="ECO:0000259" key="3">
    <source>
        <dbReference type="Pfam" id="PF01575"/>
    </source>
</evidence>
<proteinExistence type="inferred from homology"/>
<dbReference type="InterPro" id="IPR003965">
    <property type="entry name" value="Fatty_acid_synthase"/>
</dbReference>
<dbReference type="SUPFAM" id="SSF54637">
    <property type="entry name" value="Thioesterase/thiol ester dehydrase-isomerase"/>
    <property type="match status" value="2"/>
</dbReference>
<organism evidence="4 5">
    <name type="scientific">Myceligenerans salitolerans</name>
    <dbReference type="NCBI Taxonomy" id="1230528"/>
    <lineage>
        <taxon>Bacteria</taxon>
        <taxon>Bacillati</taxon>
        <taxon>Actinomycetota</taxon>
        <taxon>Actinomycetes</taxon>
        <taxon>Micrococcales</taxon>
        <taxon>Promicromonosporaceae</taxon>
        <taxon>Myceligenerans</taxon>
    </lineage>
</organism>
<feature type="domain" description="MaoC-like" evidence="3">
    <location>
        <begin position="221"/>
        <end position="288"/>
    </location>
</feature>
<evidence type="ECO:0000256" key="2">
    <source>
        <dbReference type="SAM" id="MobiDB-lite"/>
    </source>
</evidence>
<dbReference type="PANTHER" id="PTHR43841:SF3">
    <property type="entry name" value="(3R)-HYDROXYACYL-ACP DEHYDRATASE SUBUNIT HADB"/>
    <property type="match status" value="1"/>
</dbReference>
<evidence type="ECO:0000256" key="1">
    <source>
        <dbReference type="ARBA" id="ARBA00005254"/>
    </source>
</evidence>
<dbReference type="InterPro" id="IPR029069">
    <property type="entry name" value="HotDog_dom_sf"/>
</dbReference>
<accession>A0ABS3I9J8</accession>
<dbReference type="PRINTS" id="PR01483">
    <property type="entry name" value="FASYNTHASE"/>
</dbReference>
<dbReference type="InterPro" id="IPR002539">
    <property type="entry name" value="MaoC-like_dom"/>
</dbReference>
<evidence type="ECO:0000313" key="5">
    <source>
        <dbReference type="Proteomes" id="UP000664617"/>
    </source>
</evidence>
<dbReference type="Pfam" id="PF01575">
    <property type="entry name" value="MaoC_dehydratas"/>
    <property type="match status" value="1"/>
</dbReference>
<keyword evidence="5" id="KW-1185">Reference proteome</keyword>
<dbReference type="Gene3D" id="3.10.129.10">
    <property type="entry name" value="Hotdog Thioesterase"/>
    <property type="match status" value="1"/>
</dbReference>
<comment type="similarity">
    <text evidence="1">Belongs to the enoyl-CoA hydratase/isomerase family.</text>
</comment>
<dbReference type="PANTHER" id="PTHR43841">
    <property type="entry name" value="3-HYDROXYACYL-THIOESTER DEHYDRATASE HTDX-RELATED"/>
    <property type="match status" value="1"/>
</dbReference>